<keyword evidence="3" id="KW-1185">Reference proteome</keyword>
<dbReference type="Proteomes" id="UP001157418">
    <property type="component" value="Unassembled WGS sequence"/>
</dbReference>
<organism evidence="2 3">
    <name type="scientific">Lactuca virosa</name>
    <dbReference type="NCBI Taxonomy" id="75947"/>
    <lineage>
        <taxon>Eukaryota</taxon>
        <taxon>Viridiplantae</taxon>
        <taxon>Streptophyta</taxon>
        <taxon>Embryophyta</taxon>
        <taxon>Tracheophyta</taxon>
        <taxon>Spermatophyta</taxon>
        <taxon>Magnoliopsida</taxon>
        <taxon>eudicotyledons</taxon>
        <taxon>Gunneridae</taxon>
        <taxon>Pentapetalae</taxon>
        <taxon>asterids</taxon>
        <taxon>campanulids</taxon>
        <taxon>Asterales</taxon>
        <taxon>Asteraceae</taxon>
        <taxon>Cichorioideae</taxon>
        <taxon>Cichorieae</taxon>
        <taxon>Lactucinae</taxon>
        <taxon>Lactuca</taxon>
    </lineage>
</organism>
<evidence type="ECO:0000313" key="3">
    <source>
        <dbReference type="Proteomes" id="UP001157418"/>
    </source>
</evidence>
<feature type="region of interest" description="Disordered" evidence="1">
    <location>
        <begin position="113"/>
        <end position="142"/>
    </location>
</feature>
<sequence>MSTPPSLTSLANRTMDQDNPYNLENFHDHNYQSLSDVQSLSTSVTGNQTFDAASQLPSFQALARHQENSQKHMDTVTEYDLYGQPPSIGSIENPCQTSQPTADGIYEGYDLPPSKTDIRPVGSSVTGTTTADQIGAPQPFGQMTGSPRDLLLNIKRHITTTTTICHHHHHLPHTTTTICHTQTTTATVHHPFPPNVTLIPPSQQPFTTINPPLPYTIHQKPSFSSHQNPTINLYLFIP</sequence>
<gene>
    <name evidence="2" type="ORF">LVIROSA_LOCUS39847</name>
</gene>
<accession>A0AAU9PYF3</accession>
<dbReference type="EMBL" id="CAKMRJ010005828">
    <property type="protein sequence ID" value="CAH1454682.1"/>
    <property type="molecule type" value="Genomic_DNA"/>
</dbReference>
<evidence type="ECO:0000256" key="1">
    <source>
        <dbReference type="SAM" id="MobiDB-lite"/>
    </source>
</evidence>
<dbReference type="AlphaFoldDB" id="A0AAU9PYF3"/>
<comment type="caution">
    <text evidence="2">The sequence shown here is derived from an EMBL/GenBank/DDBJ whole genome shotgun (WGS) entry which is preliminary data.</text>
</comment>
<feature type="compositionally biased region" description="Polar residues" evidence="1">
    <location>
        <begin position="123"/>
        <end position="132"/>
    </location>
</feature>
<proteinExistence type="predicted"/>
<reference evidence="2 3" key="1">
    <citation type="submission" date="2022-01" db="EMBL/GenBank/DDBJ databases">
        <authorList>
            <person name="Xiong W."/>
            <person name="Schranz E."/>
        </authorList>
    </citation>
    <scope>NUCLEOTIDE SEQUENCE [LARGE SCALE GENOMIC DNA]</scope>
</reference>
<protein>
    <submittedName>
        <fullName evidence="2">Uncharacterized protein</fullName>
    </submittedName>
</protein>
<evidence type="ECO:0000313" key="2">
    <source>
        <dbReference type="EMBL" id="CAH1454682.1"/>
    </source>
</evidence>
<name>A0AAU9PYF3_9ASTR</name>